<feature type="transmembrane region" description="Helical" evidence="6">
    <location>
        <begin position="40"/>
        <end position="61"/>
    </location>
</feature>
<evidence type="ECO:0000256" key="5">
    <source>
        <dbReference type="ARBA" id="ARBA00023136"/>
    </source>
</evidence>
<gene>
    <name evidence="7" type="ORF">MEDL_40586</name>
</gene>
<dbReference type="InterPro" id="IPR003689">
    <property type="entry name" value="ZIP"/>
</dbReference>
<dbReference type="OrthoDB" id="200954at2759"/>
<keyword evidence="8" id="KW-1185">Reference proteome</keyword>
<sequence>MDQLSLEEAVPALLFYTQDVDCNIVSEVHSKHKKPTSAQAWGYGFGFVSLIVFVSNVGALLGPCMKNKLFKRILMFCVALAVGTLAATGLLVLIPEGKAKNEEEQVIQFDPEKNMDQGHSHFDQEDMEKGYDGVASVAWILLVGDAIHNFVDGLSIGAAFTENVFTGISVSLAVICEELPHELGIFLRSTKKLIILSILDLHVHQ</sequence>
<evidence type="ECO:0000256" key="6">
    <source>
        <dbReference type="SAM" id="Phobius"/>
    </source>
</evidence>
<evidence type="ECO:0000256" key="1">
    <source>
        <dbReference type="ARBA" id="ARBA00004141"/>
    </source>
</evidence>
<evidence type="ECO:0000256" key="3">
    <source>
        <dbReference type="ARBA" id="ARBA00022692"/>
    </source>
</evidence>
<comment type="subcellular location">
    <subcellularLocation>
        <location evidence="1">Membrane</location>
        <topology evidence="1">Multi-pass membrane protein</topology>
    </subcellularLocation>
</comment>
<dbReference type="GO" id="GO:0140410">
    <property type="term" value="F:monoatomic cation:bicarbonate symporter activity"/>
    <property type="evidence" value="ECO:0007669"/>
    <property type="project" value="TreeGrafter"/>
</dbReference>
<dbReference type="AlphaFoldDB" id="A0A8S3T1C9"/>
<evidence type="ECO:0000313" key="7">
    <source>
        <dbReference type="EMBL" id="CAG2227531.1"/>
    </source>
</evidence>
<dbReference type="Pfam" id="PF02535">
    <property type="entry name" value="Zip"/>
    <property type="match status" value="1"/>
</dbReference>
<dbReference type="EMBL" id="CAJPWZ010001967">
    <property type="protein sequence ID" value="CAG2227531.1"/>
    <property type="molecule type" value="Genomic_DNA"/>
</dbReference>
<keyword evidence="5 6" id="KW-0472">Membrane</keyword>
<dbReference type="Proteomes" id="UP000683360">
    <property type="component" value="Unassembled WGS sequence"/>
</dbReference>
<reference evidence="7" key="1">
    <citation type="submission" date="2021-03" db="EMBL/GenBank/DDBJ databases">
        <authorList>
            <person name="Bekaert M."/>
        </authorList>
    </citation>
    <scope>NUCLEOTIDE SEQUENCE</scope>
</reference>
<organism evidence="7 8">
    <name type="scientific">Mytilus edulis</name>
    <name type="common">Blue mussel</name>
    <dbReference type="NCBI Taxonomy" id="6550"/>
    <lineage>
        <taxon>Eukaryota</taxon>
        <taxon>Metazoa</taxon>
        <taxon>Spiralia</taxon>
        <taxon>Lophotrochozoa</taxon>
        <taxon>Mollusca</taxon>
        <taxon>Bivalvia</taxon>
        <taxon>Autobranchia</taxon>
        <taxon>Pteriomorphia</taxon>
        <taxon>Mytilida</taxon>
        <taxon>Mytiloidea</taxon>
        <taxon>Mytilidae</taxon>
        <taxon>Mytilinae</taxon>
        <taxon>Mytilus</taxon>
    </lineage>
</organism>
<comment type="similarity">
    <text evidence="2">Belongs to the ZIP transporter (TC 2.A.5) family.</text>
</comment>
<comment type="caution">
    <text evidence="7">The sequence shown here is derived from an EMBL/GenBank/DDBJ whole genome shotgun (WGS) entry which is preliminary data.</text>
</comment>
<evidence type="ECO:0000313" key="8">
    <source>
        <dbReference type="Proteomes" id="UP000683360"/>
    </source>
</evidence>
<feature type="transmembrane region" description="Helical" evidence="6">
    <location>
        <begin position="73"/>
        <end position="94"/>
    </location>
</feature>
<dbReference type="PANTHER" id="PTHR12191">
    <property type="entry name" value="SOLUTE CARRIER FAMILY 39"/>
    <property type="match status" value="1"/>
</dbReference>
<name>A0A8S3T1C9_MYTED</name>
<evidence type="ECO:0000256" key="2">
    <source>
        <dbReference type="ARBA" id="ARBA00006939"/>
    </source>
</evidence>
<keyword evidence="4 6" id="KW-1133">Transmembrane helix</keyword>
<dbReference type="GO" id="GO:0005886">
    <property type="term" value="C:plasma membrane"/>
    <property type="evidence" value="ECO:0007669"/>
    <property type="project" value="TreeGrafter"/>
</dbReference>
<evidence type="ECO:0000256" key="4">
    <source>
        <dbReference type="ARBA" id="ARBA00022989"/>
    </source>
</evidence>
<dbReference type="GO" id="GO:0071578">
    <property type="term" value="P:zinc ion import across plasma membrane"/>
    <property type="evidence" value="ECO:0007669"/>
    <property type="project" value="TreeGrafter"/>
</dbReference>
<dbReference type="GO" id="GO:0030003">
    <property type="term" value="P:intracellular monoatomic cation homeostasis"/>
    <property type="evidence" value="ECO:0007669"/>
    <property type="project" value="TreeGrafter"/>
</dbReference>
<protein>
    <submittedName>
        <fullName evidence="7">Uncharacterized protein</fullName>
    </submittedName>
</protein>
<keyword evidence="3 6" id="KW-0812">Transmembrane</keyword>
<accession>A0A8S3T1C9</accession>
<dbReference type="InterPro" id="IPR050799">
    <property type="entry name" value="ZIP_Transporter"/>
</dbReference>
<dbReference type="GO" id="GO:0005385">
    <property type="term" value="F:zinc ion transmembrane transporter activity"/>
    <property type="evidence" value="ECO:0007669"/>
    <property type="project" value="TreeGrafter"/>
</dbReference>
<dbReference type="PANTHER" id="PTHR12191:SF37">
    <property type="entry name" value="ZINC TRANSPORTER FOI"/>
    <property type="match status" value="1"/>
</dbReference>
<proteinExistence type="inferred from homology"/>